<comment type="subcellular location">
    <subcellularLocation>
        <location evidence="1 7">Cell outer membrane</location>
        <topology evidence="1 7">Multi-pass membrane protein</topology>
    </subcellularLocation>
</comment>
<keyword evidence="3 7" id="KW-1134">Transmembrane beta strand</keyword>
<dbReference type="InterPro" id="IPR023997">
    <property type="entry name" value="TonB-dep_OMP_SusC/RagA_CS"/>
</dbReference>
<name>A0A365XYH7_9BACT</name>
<evidence type="ECO:0000256" key="4">
    <source>
        <dbReference type="ARBA" id="ARBA00022692"/>
    </source>
</evidence>
<feature type="domain" description="TonB-dependent receptor plug" evidence="9">
    <location>
        <begin position="239"/>
        <end position="346"/>
    </location>
</feature>
<dbReference type="Pfam" id="PF13715">
    <property type="entry name" value="CarbopepD_reg_2"/>
    <property type="match status" value="1"/>
</dbReference>
<dbReference type="OrthoDB" id="9768177at2"/>
<evidence type="ECO:0000256" key="7">
    <source>
        <dbReference type="PROSITE-ProRule" id="PRU01360"/>
    </source>
</evidence>
<protein>
    <submittedName>
        <fullName evidence="10">SusC/RagA family TonB-linked outer membrane protein</fullName>
    </submittedName>
</protein>
<evidence type="ECO:0000259" key="9">
    <source>
        <dbReference type="Pfam" id="PF07715"/>
    </source>
</evidence>
<evidence type="ECO:0000313" key="11">
    <source>
        <dbReference type="Proteomes" id="UP000253410"/>
    </source>
</evidence>
<dbReference type="InterPro" id="IPR037066">
    <property type="entry name" value="Plug_dom_sf"/>
</dbReference>
<sequence length="1115" mass="122513">MQKTALCNQASYVPKSTGARSRSWLPTKMLLVMKLTFFFLTAVMLNVSAAGYAQLITWSGKNVPVEKIFSIIRQQSGYTVVASREVLLKAHPVTLNAENMPVTDFLELVLKDQPLKYVIENKSIFISPKTTSRNVAPAIGMEAAPQLNISGKVTDEAGNPLPGVSVRVKGTALGISTGADGSYSLHIPAEGPQVLQFTYLGMIPQEVTVTNSTSINIVMKSSVEQQNEVVVVGYGTKKRSDVTGSISSVPTERLKNQPVSNVLQAIQGSAAGINIVNNTSKPGSSPAFYLRGIKSINASNAPLIVLDGVPFSGDYNDINPNDIAAIDVLKDVSASAIYGARGANGVIMITTKRGKSGKPVIAYNGYAGAEFQSNVMKNMDGEQYRTKNHWYNIQAGRPTAPDLPYLTEQQNFANGMPEVNWQKEIGQQGFIHSHELSISGGTDNVKYYVSGTYLKQDGTIKGYQFNRSSIRANIDANATSWLKTGLNLFLVNNNSDGGRATLFDANSLSPYGSLYNAKGDYEVYPIAPQTLYQSPLINVYNPGLNRSKNVTASGYAEVAPTFLKGLKYRVNGSYAFRPVRQADYWGRKAGDMLGTAKVYNEEKRQWIVENLLSYATSFGKHGLDFTALYSAQKDEKFTSQLDANTFINDNLDFNNLSSGQVQKTKSEYSGSSLLSQMFRANYTYDSRYLLTATIRRDGFSGFGASNKYGVFPSIAAGWNVHNEKFMAAVPVISQLKLRASYGKSGNQAVGAYQTLTRLNTVQYIYDGTTVIGVVPDKLGNANLKWETTKGLNVGIDFALWNNRLSGTVETYSTNTYDLLLSRRIPAITGYTSVFDNIGKTANRGLEILLNSRNIQGNDFTWQTSFNISFNKNKVVSLYGDNKDDIGNNLFIGKPLLGIYDYTMTGVWQEGEDMKLDPGVKAGYLKFADLDNNGKIDANDRSYLGTQLPKYIAGLTNTFTYKNFSLNIFIQDVHGSLRPNYLLDNRDQGGTVNLPADIPYWTSENKINTNPSLIYTNPRGYKYAQDASFIRIKDVTFSYTFDKKLLERYKIGNLMMYLSGRNLGTFTKWKGWDPETAPIGAVNSNAKIDNGQGVGSQSSDFYPLTATIVFGVNISL</sequence>
<keyword evidence="6 7" id="KW-0998">Cell outer membrane</keyword>
<feature type="domain" description="Secretin/TonB short N-terminal" evidence="8">
    <location>
        <begin position="78"/>
        <end position="129"/>
    </location>
</feature>
<evidence type="ECO:0000256" key="2">
    <source>
        <dbReference type="ARBA" id="ARBA00022448"/>
    </source>
</evidence>
<gene>
    <name evidence="10" type="ORF">DF182_02140</name>
</gene>
<keyword evidence="2 7" id="KW-0813">Transport</keyword>
<evidence type="ECO:0000313" key="10">
    <source>
        <dbReference type="EMBL" id="RBL91439.1"/>
    </source>
</evidence>
<evidence type="ECO:0000256" key="6">
    <source>
        <dbReference type="ARBA" id="ARBA00023237"/>
    </source>
</evidence>
<dbReference type="InterPro" id="IPR011662">
    <property type="entry name" value="Secretin/TonB_short_N"/>
</dbReference>
<dbReference type="GO" id="GO:0009279">
    <property type="term" value="C:cell outer membrane"/>
    <property type="evidence" value="ECO:0007669"/>
    <property type="project" value="UniProtKB-SubCell"/>
</dbReference>
<evidence type="ECO:0000256" key="1">
    <source>
        <dbReference type="ARBA" id="ARBA00004571"/>
    </source>
</evidence>
<dbReference type="SUPFAM" id="SSF49464">
    <property type="entry name" value="Carboxypeptidase regulatory domain-like"/>
    <property type="match status" value="1"/>
</dbReference>
<accession>A0A365XYH7</accession>
<organism evidence="10 11">
    <name type="scientific">Chitinophaga flava</name>
    <dbReference type="NCBI Taxonomy" id="2259036"/>
    <lineage>
        <taxon>Bacteria</taxon>
        <taxon>Pseudomonadati</taxon>
        <taxon>Bacteroidota</taxon>
        <taxon>Chitinophagia</taxon>
        <taxon>Chitinophagales</taxon>
        <taxon>Chitinophagaceae</taxon>
        <taxon>Chitinophaga</taxon>
    </lineage>
</organism>
<dbReference type="NCBIfam" id="TIGR04057">
    <property type="entry name" value="SusC_RagA_signa"/>
    <property type="match status" value="1"/>
</dbReference>
<dbReference type="Gene3D" id="2.40.170.20">
    <property type="entry name" value="TonB-dependent receptor, beta-barrel domain"/>
    <property type="match status" value="1"/>
</dbReference>
<dbReference type="Proteomes" id="UP000253410">
    <property type="component" value="Unassembled WGS sequence"/>
</dbReference>
<proteinExistence type="inferred from homology"/>
<dbReference type="InterPro" id="IPR008969">
    <property type="entry name" value="CarboxyPept-like_regulatory"/>
</dbReference>
<dbReference type="Gene3D" id="2.170.130.10">
    <property type="entry name" value="TonB-dependent receptor, plug domain"/>
    <property type="match status" value="1"/>
</dbReference>
<reference evidence="10 11" key="1">
    <citation type="submission" date="2018-05" db="EMBL/GenBank/DDBJ databases">
        <title>Chitinophaga sp. K3CV102501T nov., isolated from isolated from a monsoon evergreen broad-leaved forest soil.</title>
        <authorList>
            <person name="Lv Y."/>
        </authorList>
    </citation>
    <scope>NUCLEOTIDE SEQUENCE [LARGE SCALE GENOMIC DNA]</scope>
    <source>
        <strain evidence="10 11">GDMCC 1.1325</strain>
    </source>
</reference>
<keyword evidence="5 7" id="KW-0472">Membrane</keyword>
<dbReference type="InterPro" id="IPR036942">
    <property type="entry name" value="Beta-barrel_TonB_sf"/>
</dbReference>
<dbReference type="AlphaFoldDB" id="A0A365XYH7"/>
<evidence type="ECO:0000256" key="3">
    <source>
        <dbReference type="ARBA" id="ARBA00022452"/>
    </source>
</evidence>
<comment type="similarity">
    <text evidence="7">Belongs to the TonB-dependent receptor family.</text>
</comment>
<dbReference type="EMBL" id="QFFJ01000001">
    <property type="protein sequence ID" value="RBL91439.1"/>
    <property type="molecule type" value="Genomic_DNA"/>
</dbReference>
<keyword evidence="11" id="KW-1185">Reference proteome</keyword>
<dbReference type="InterPro" id="IPR039426">
    <property type="entry name" value="TonB-dep_rcpt-like"/>
</dbReference>
<dbReference type="InterPro" id="IPR023996">
    <property type="entry name" value="TonB-dep_OMP_SusC/RagA"/>
</dbReference>
<dbReference type="PROSITE" id="PS52016">
    <property type="entry name" value="TONB_DEPENDENT_REC_3"/>
    <property type="match status" value="1"/>
</dbReference>
<dbReference type="SUPFAM" id="SSF56935">
    <property type="entry name" value="Porins"/>
    <property type="match status" value="1"/>
</dbReference>
<keyword evidence="4 7" id="KW-0812">Transmembrane</keyword>
<dbReference type="NCBIfam" id="TIGR04056">
    <property type="entry name" value="OMP_RagA_SusC"/>
    <property type="match status" value="1"/>
</dbReference>
<dbReference type="Pfam" id="PF07715">
    <property type="entry name" value="Plug"/>
    <property type="match status" value="1"/>
</dbReference>
<evidence type="ECO:0000256" key="5">
    <source>
        <dbReference type="ARBA" id="ARBA00023136"/>
    </source>
</evidence>
<dbReference type="InterPro" id="IPR012910">
    <property type="entry name" value="Plug_dom"/>
</dbReference>
<comment type="caution">
    <text evidence="10">The sequence shown here is derived from an EMBL/GenBank/DDBJ whole genome shotgun (WGS) entry which is preliminary data.</text>
</comment>
<dbReference type="Gene3D" id="2.60.40.1120">
    <property type="entry name" value="Carboxypeptidase-like, regulatory domain"/>
    <property type="match status" value="1"/>
</dbReference>
<dbReference type="Pfam" id="PF07660">
    <property type="entry name" value="STN"/>
    <property type="match status" value="1"/>
</dbReference>
<evidence type="ECO:0000259" key="8">
    <source>
        <dbReference type="Pfam" id="PF07660"/>
    </source>
</evidence>